<dbReference type="STRING" id="1313296.SAMN05661091_5744"/>
<feature type="transmembrane region" description="Helical" evidence="5">
    <location>
        <begin position="72"/>
        <end position="89"/>
    </location>
</feature>
<name>A0A1X7HUF1_9BACL</name>
<sequence>MSNLGALSSLQYAAGDSILHRLDPRSKYGFAISYSVTLVSSNSLIMTLVCMVIVIFLYMFSGLRLLMVWKSIRGIIVVLLILAGFQASLNGIEAAAQMTLKVLSFFLMITLILSTTPPEKQMEGLRKLLTPLRRLGINTETFVFMFSVAVIYMPLLLEDTTRILQAQRVRGLHGGRWNIAGRGKDMFLLLTPILLMIFRRAERLSEAMESRCYQPGCERTGYYQLKIAKHDIIVLILALLLPLILLYTK</sequence>
<dbReference type="PANTHER" id="PTHR33514">
    <property type="entry name" value="PROTEIN ABCI12, CHLOROPLASTIC"/>
    <property type="match status" value="1"/>
</dbReference>
<protein>
    <submittedName>
        <fullName evidence="6">Energy-coupling factor transport system permease protein</fullName>
    </submittedName>
</protein>
<proteinExistence type="predicted"/>
<evidence type="ECO:0000256" key="3">
    <source>
        <dbReference type="ARBA" id="ARBA00022989"/>
    </source>
</evidence>
<keyword evidence="4 5" id="KW-0472">Membrane</keyword>
<keyword evidence="2 5" id="KW-0812">Transmembrane</keyword>
<feature type="transmembrane region" description="Helical" evidence="5">
    <location>
        <begin position="232"/>
        <end position="248"/>
    </location>
</feature>
<comment type="subcellular location">
    <subcellularLocation>
        <location evidence="1">Membrane</location>
        <topology evidence="1">Multi-pass membrane protein</topology>
    </subcellularLocation>
</comment>
<accession>A0A1X7HUF1</accession>
<dbReference type="InterPro" id="IPR003339">
    <property type="entry name" value="ABC/ECF_trnsptr_transmembrane"/>
</dbReference>
<reference evidence="6 7" key="1">
    <citation type="submission" date="2017-04" db="EMBL/GenBank/DDBJ databases">
        <authorList>
            <person name="Afonso C.L."/>
            <person name="Miller P.J."/>
            <person name="Scott M.A."/>
            <person name="Spackman E."/>
            <person name="Goraichik I."/>
            <person name="Dimitrov K.M."/>
            <person name="Suarez D.L."/>
            <person name="Swayne D.E."/>
        </authorList>
    </citation>
    <scope>NUCLEOTIDE SEQUENCE [LARGE SCALE GENOMIC DNA]</scope>
    <source>
        <strain evidence="6 7">N3/975</strain>
    </source>
</reference>
<keyword evidence="3 5" id="KW-1133">Transmembrane helix</keyword>
<dbReference type="RefSeq" id="WP_208916383.1">
    <property type="nucleotide sequence ID" value="NZ_LT840184.1"/>
</dbReference>
<evidence type="ECO:0000256" key="2">
    <source>
        <dbReference type="ARBA" id="ARBA00022692"/>
    </source>
</evidence>
<dbReference type="AlphaFoldDB" id="A0A1X7HUF1"/>
<feature type="transmembrane region" description="Helical" evidence="5">
    <location>
        <begin position="135"/>
        <end position="157"/>
    </location>
</feature>
<feature type="transmembrane region" description="Helical" evidence="5">
    <location>
        <begin position="95"/>
        <end position="114"/>
    </location>
</feature>
<evidence type="ECO:0000256" key="4">
    <source>
        <dbReference type="ARBA" id="ARBA00023136"/>
    </source>
</evidence>
<evidence type="ECO:0000256" key="5">
    <source>
        <dbReference type="SAM" id="Phobius"/>
    </source>
</evidence>
<dbReference type="CDD" id="cd16914">
    <property type="entry name" value="EcfT"/>
    <property type="match status" value="1"/>
</dbReference>
<keyword evidence="7" id="KW-1185">Reference proteome</keyword>
<dbReference type="Pfam" id="PF02361">
    <property type="entry name" value="CbiQ"/>
    <property type="match status" value="1"/>
</dbReference>
<gene>
    <name evidence="6" type="ORF">SAMN05661091_5744</name>
</gene>
<feature type="transmembrane region" description="Helical" evidence="5">
    <location>
        <begin position="31"/>
        <end position="60"/>
    </location>
</feature>
<dbReference type="PANTHER" id="PTHR33514:SF13">
    <property type="entry name" value="PROTEIN ABCI12, CHLOROPLASTIC"/>
    <property type="match status" value="1"/>
</dbReference>
<dbReference type="Proteomes" id="UP000192940">
    <property type="component" value="Chromosome I"/>
</dbReference>
<evidence type="ECO:0000256" key="1">
    <source>
        <dbReference type="ARBA" id="ARBA00004141"/>
    </source>
</evidence>
<evidence type="ECO:0000313" key="7">
    <source>
        <dbReference type="Proteomes" id="UP000192940"/>
    </source>
</evidence>
<dbReference type="EMBL" id="LT840184">
    <property type="protein sequence ID" value="SMF92250.1"/>
    <property type="molecule type" value="Genomic_DNA"/>
</dbReference>
<dbReference type="GO" id="GO:0005886">
    <property type="term" value="C:plasma membrane"/>
    <property type="evidence" value="ECO:0007669"/>
    <property type="project" value="UniProtKB-ARBA"/>
</dbReference>
<organism evidence="6 7">
    <name type="scientific">Paenibacillus uliginis N3/975</name>
    <dbReference type="NCBI Taxonomy" id="1313296"/>
    <lineage>
        <taxon>Bacteria</taxon>
        <taxon>Bacillati</taxon>
        <taxon>Bacillota</taxon>
        <taxon>Bacilli</taxon>
        <taxon>Bacillales</taxon>
        <taxon>Paenibacillaceae</taxon>
        <taxon>Paenibacillus</taxon>
    </lineage>
</organism>
<evidence type="ECO:0000313" key="6">
    <source>
        <dbReference type="EMBL" id="SMF92250.1"/>
    </source>
</evidence>